<dbReference type="RefSeq" id="WP_273749171.1">
    <property type="nucleotide sequence ID" value="NZ_JAQSJE010000007.1"/>
</dbReference>
<dbReference type="PANTHER" id="PTHR30595">
    <property type="entry name" value="GLPR-RELATED TRANSCRIPTIONAL REPRESSOR"/>
    <property type="match status" value="1"/>
</dbReference>
<gene>
    <name evidence="3" type="ORF">PTQ27_07270</name>
</gene>
<dbReference type="InterPro" id="IPR038475">
    <property type="entry name" value="RecG_C_sf"/>
</dbReference>
<name>A0ABT5MQ03_9PAST</name>
<feature type="domain" description="Filamentation induced by cAMP protein Fic-like C-terminal" evidence="2">
    <location>
        <begin position="554"/>
        <end position="612"/>
    </location>
</feature>
<accession>A0ABT5MQ03</accession>
<dbReference type="Pfam" id="PF04326">
    <property type="entry name" value="SLFN_AlbA_2"/>
    <property type="match status" value="1"/>
</dbReference>
<dbReference type="Gene3D" id="3.30.950.30">
    <property type="entry name" value="Schlafen, AAA domain"/>
    <property type="match status" value="1"/>
</dbReference>
<dbReference type="Gene3D" id="3.30.565.60">
    <property type="match status" value="1"/>
</dbReference>
<dbReference type="Pfam" id="PF13749">
    <property type="entry name" value="HATPase_c_4"/>
    <property type="match status" value="1"/>
</dbReference>
<dbReference type="InterPro" id="IPR036390">
    <property type="entry name" value="WH_DNA-bd_sf"/>
</dbReference>
<comment type="caution">
    <text evidence="3">The sequence shown here is derived from an EMBL/GenBank/DDBJ whole genome shotgun (WGS) entry which is preliminary data.</text>
</comment>
<evidence type="ECO:0000259" key="1">
    <source>
        <dbReference type="Pfam" id="PF04326"/>
    </source>
</evidence>
<evidence type="ECO:0000313" key="3">
    <source>
        <dbReference type="EMBL" id="MDD0824260.1"/>
    </source>
</evidence>
<dbReference type="InterPro" id="IPR038461">
    <property type="entry name" value="Schlafen_AlbA_2_dom_sf"/>
</dbReference>
<organism evidence="3 4">
    <name type="scientific">Mannheimia cairinae</name>
    <dbReference type="NCBI Taxonomy" id="3025936"/>
    <lineage>
        <taxon>Bacteria</taxon>
        <taxon>Pseudomonadati</taxon>
        <taxon>Pseudomonadota</taxon>
        <taxon>Gammaproteobacteria</taxon>
        <taxon>Pasteurellales</taxon>
        <taxon>Pasteurellaceae</taxon>
        <taxon>Mannheimia</taxon>
    </lineage>
</organism>
<proteinExistence type="predicted"/>
<dbReference type="Pfam" id="PF21247">
    <property type="entry name" value="Fic-like_C"/>
    <property type="match status" value="1"/>
</dbReference>
<feature type="domain" description="Schlafen AlbA-2" evidence="1">
    <location>
        <begin position="19"/>
        <end position="145"/>
    </location>
</feature>
<reference evidence="3 4" key="1">
    <citation type="submission" date="2023-02" db="EMBL/GenBank/DDBJ databases">
        <title>Mannheimia cairiniae sp. nov., a novel species of Mannheimia obtained from moscovy ducks (Cairina moschata) and reclassification of Mannheimia ovis as heterotypic synonym of Mannheimia pernigra.</title>
        <authorList>
            <person name="Christensen H."/>
        </authorList>
    </citation>
    <scope>NUCLEOTIDE SEQUENCE [LARGE SCALE GENOMIC DNA]</scope>
    <source>
        <strain evidence="3 4">AT1</strain>
    </source>
</reference>
<keyword evidence="4" id="KW-1185">Reference proteome</keyword>
<evidence type="ECO:0000313" key="4">
    <source>
        <dbReference type="Proteomes" id="UP001221909"/>
    </source>
</evidence>
<protein>
    <submittedName>
        <fullName evidence="3">DNA binding domain-containing protein</fullName>
    </submittedName>
</protein>
<dbReference type="InterPro" id="IPR007421">
    <property type="entry name" value="Schlafen_AlbA_2_dom"/>
</dbReference>
<sequence length="615" mass="70811">MLTWKEIKEMIANQQFIREKSEIEYKEAKNSVPKDLWHTYSAFANSNGGFILLGVKENEQGYTPELLISGVNNPEKVIDELFSQSRSEKVSKSLLNDNDVKPFQIEDKTVIAIYVKAADILDRPIHLNGDYRLSYVRLNSGDHKLTSSELRSFISSYSQKDADGRIVPYASIDDISLSTLDKYRNLLKAHNSTSKLLTLSDEKLLQEIGAYKKDLAQNSEGITNAGLLMFGKNYAITSVFPHFFFEYYEEDDDIKRYTLRITDFDLEEGNLFEFYLKVVPLIQELGKDKHFKLDNLTRTEENEITDGLREAFINAITHADYFNNTRHLKVIKTKDNKLIFENAGVMLIDIPTAIAGQRSECRNSIIHNLFRRLGLCERQGQGVRDIYSYWQSRNFNSPLLESEIDYTKLTLTFQLGAIANFEEKFTACFGEKFSNLQPIQKDCLLFIAFNQGKAMFAELAQKMPQYPRRHITLALARLKEKGLLTSSGSPRKQLYTLVGLEQIITEKSQDDYFSQSCIQLDKASKDKQSVAPEEKQTEESDVFTPEENCQITPEVTRLLSVLLEPMKSKDIMKKLGLKDDKHFRMQYLKPALAFGVVEMLYPENPKHRNQKYFKK</sequence>
<evidence type="ECO:0000259" key="2">
    <source>
        <dbReference type="Pfam" id="PF21247"/>
    </source>
</evidence>
<dbReference type="EMBL" id="JAQSJE010000007">
    <property type="protein sequence ID" value="MDD0824260.1"/>
    <property type="molecule type" value="Genomic_DNA"/>
</dbReference>
<dbReference type="InterPro" id="IPR049514">
    <property type="entry name" value="Fic-like_C"/>
</dbReference>
<dbReference type="SUPFAM" id="SSF46785">
    <property type="entry name" value="Winged helix' DNA-binding domain"/>
    <property type="match status" value="1"/>
</dbReference>
<dbReference type="Proteomes" id="UP001221909">
    <property type="component" value="Unassembled WGS sequence"/>
</dbReference>
<dbReference type="PANTHER" id="PTHR30595:SF6">
    <property type="entry name" value="SCHLAFEN ALBA-2 DOMAIN-CONTAINING PROTEIN"/>
    <property type="match status" value="1"/>
</dbReference>